<dbReference type="InterPro" id="IPR016181">
    <property type="entry name" value="Acyl_CoA_acyltransferase"/>
</dbReference>
<dbReference type="Proteomes" id="UP000632828">
    <property type="component" value="Unassembled WGS sequence"/>
</dbReference>
<dbReference type="InterPro" id="IPR038740">
    <property type="entry name" value="BioF2-like_GNAT_dom"/>
</dbReference>
<reference evidence="8" key="1">
    <citation type="submission" date="2020-09" db="EMBL/GenBank/DDBJ databases">
        <title>Pelobacter alkaliphilus sp. nov., a novel anaerobic arsenate-reducing bacterium from terrestrial mud volcano.</title>
        <authorList>
            <person name="Khomyakova M.A."/>
            <person name="Merkel A.Y."/>
            <person name="Slobodkin A.I."/>
        </authorList>
    </citation>
    <scope>NUCLEOTIDE SEQUENCE</scope>
    <source>
        <strain evidence="8">M08fum</strain>
    </source>
</reference>
<evidence type="ECO:0000313" key="9">
    <source>
        <dbReference type="Proteomes" id="UP000632828"/>
    </source>
</evidence>
<dbReference type="PANTHER" id="PTHR36174">
    <property type="entry name" value="LIPID II:GLYCINE GLYCYLTRANSFERASE"/>
    <property type="match status" value="1"/>
</dbReference>
<dbReference type="SUPFAM" id="SSF55729">
    <property type="entry name" value="Acyl-CoA N-acyltransferases (Nat)"/>
    <property type="match status" value="2"/>
</dbReference>
<dbReference type="InterPro" id="IPR003447">
    <property type="entry name" value="FEMABX"/>
</dbReference>
<dbReference type="AlphaFoldDB" id="A0A8J6QK43"/>
<keyword evidence="9" id="KW-1185">Reference proteome</keyword>
<sequence length="350" mass="39078">MQIRFATQTDAPTWDTYVLNHPHSNPYLLSGWSRAISSAYGHKLYQLMATDTNGNTTGTLPLVHIKHPIFGNTLFSMPYADLGGVIADDDQIATALIEQATQIASDNKIPVIELRQGSELNHNTGSFYQSAASAHKVRMVLDLPETADVLMAGFKAKLRSQIRRPQKDGLTTVSGGMELLDDFYRVFAENMRDLGSPVHAKKFIAAVLSEFAHQARIFLVHKNDEVYAVSITLGCGNTLYNPWASSLRRHSASSPNMLLYWAMLEYACDHGFKRFDFGRSTPGEGTFKFKQQWGAVEVPLHWLALTRTLSLEPSSSQQKSKFEMAMQLWQKLPVSLTKVVGPPLRKYIGL</sequence>
<feature type="domain" description="BioF2-like acetyltransferase" evidence="7">
    <location>
        <begin position="155"/>
        <end position="289"/>
    </location>
</feature>
<evidence type="ECO:0000256" key="5">
    <source>
        <dbReference type="ARBA" id="ARBA00023315"/>
    </source>
</evidence>
<dbReference type="EMBL" id="JACWUN010000002">
    <property type="protein sequence ID" value="MBD1399619.1"/>
    <property type="molecule type" value="Genomic_DNA"/>
</dbReference>
<evidence type="ECO:0000256" key="4">
    <source>
        <dbReference type="ARBA" id="ARBA00022984"/>
    </source>
</evidence>
<dbReference type="PANTHER" id="PTHR36174:SF1">
    <property type="entry name" value="LIPID II:GLYCINE GLYCYLTRANSFERASE"/>
    <property type="match status" value="1"/>
</dbReference>
<protein>
    <submittedName>
        <fullName evidence="8">FemAB family PEP-CTERM system-associated protein</fullName>
    </submittedName>
</protein>
<keyword evidence="2" id="KW-0808">Transferase</keyword>
<keyword evidence="6" id="KW-0961">Cell wall biogenesis/degradation</keyword>
<gene>
    <name evidence="8" type="ORF">ICT70_02945</name>
</gene>
<dbReference type="NCBIfam" id="TIGR03019">
    <property type="entry name" value="pepcterm_femAB"/>
    <property type="match status" value="1"/>
</dbReference>
<evidence type="ECO:0000259" key="7">
    <source>
        <dbReference type="Pfam" id="PF13480"/>
    </source>
</evidence>
<dbReference type="GO" id="GO:0008360">
    <property type="term" value="P:regulation of cell shape"/>
    <property type="evidence" value="ECO:0007669"/>
    <property type="project" value="UniProtKB-KW"/>
</dbReference>
<evidence type="ECO:0000256" key="6">
    <source>
        <dbReference type="ARBA" id="ARBA00023316"/>
    </source>
</evidence>
<organism evidence="8 9">
    <name type="scientific">Pelovirga terrestris</name>
    <dbReference type="NCBI Taxonomy" id="2771352"/>
    <lineage>
        <taxon>Bacteria</taxon>
        <taxon>Pseudomonadati</taxon>
        <taxon>Thermodesulfobacteriota</taxon>
        <taxon>Desulfuromonadia</taxon>
        <taxon>Geobacterales</taxon>
        <taxon>Geobacteraceae</taxon>
        <taxon>Pelovirga</taxon>
    </lineage>
</organism>
<dbReference type="PROSITE" id="PS51191">
    <property type="entry name" value="FEMABX"/>
    <property type="match status" value="1"/>
</dbReference>
<dbReference type="Gene3D" id="3.40.630.30">
    <property type="match status" value="1"/>
</dbReference>
<evidence type="ECO:0000313" key="8">
    <source>
        <dbReference type="EMBL" id="MBD1399619.1"/>
    </source>
</evidence>
<keyword evidence="5" id="KW-0012">Acyltransferase</keyword>
<evidence type="ECO:0000256" key="3">
    <source>
        <dbReference type="ARBA" id="ARBA00022960"/>
    </source>
</evidence>
<keyword evidence="3" id="KW-0133">Cell shape</keyword>
<comment type="caution">
    <text evidence="8">The sequence shown here is derived from an EMBL/GenBank/DDBJ whole genome shotgun (WGS) entry which is preliminary data.</text>
</comment>
<dbReference type="GO" id="GO:0071555">
    <property type="term" value="P:cell wall organization"/>
    <property type="evidence" value="ECO:0007669"/>
    <property type="project" value="UniProtKB-KW"/>
</dbReference>
<evidence type="ECO:0000256" key="2">
    <source>
        <dbReference type="ARBA" id="ARBA00022679"/>
    </source>
</evidence>
<dbReference type="GO" id="GO:0009252">
    <property type="term" value="P:peptidoglycan biosynthetic process"/>
    <property type="evidence" value="ECO:0007669"/>
    <property type="project" value="UniProtKB-KW"/>
</dbReference>
<dbReference type="InterPro" id="IPR017469">
    <property type="entry name" value="PEP-CTERM_FemAB-rel"/>
</dbReference>
<dbReference type="InterPro" id="IPR050644">
    <property type="entry name" value="PG_Glycine_Bridge_Synth"/>
</dbReference>
<accession>A0A8J6QK43</accession>
<comment type="similarity">
    <text evidence="1">Belongs to the FemABX family.</text>
</comment>
<dbReference type="GO" id="GO:0016755">
    <property type="term" value="F:aminoacyltransferase activity"/>
    <property type="evidence" value="ECO:0007669"/>
    <property type="project" value="InterPro"/>
</dbReference>
<evidence type="ECO:0000256" key="1">
    <source>
        <dbReference type="ARBA" id="ARBA00009943"/>
    </source>
</evidence>
<dbReference type="RefSeq" id="WP_191153891.1">
    <property type="nucleotide sequence ID" value="NZ_JACWUN010000002.1"/>
</dbReference>
<dbReference type="Pfam" id="PF13480">
    <property type="entry name" value="Acetyltransf_6"/>
    <property type="match status" value="1"/>
</dbReference>
<keyword evidence="4" id="KW-0573">Peptidoglycan synthesis</keyword>
<name>A0A8J6QK43_9BACT</name>
<proteinExistence type="inferred from homology"/>